<dbReference type="Proteomes" id="UP001175227">
    <property type="component" value="Unassembled WGS sequence"/>
</dbReference>
<gene>
    <name evidence="1" type="ORF">IW261DRAFT_552759</name>
</gene>
<protein>
    <submittedName>
        <fullName evidence="1">Uncharacterized protein</fullName>
    </submittedName>
</protein>
<reference evidence="1" key="1">
    <citation type="submission" date="2023-06" db="EMBL/GenBank/DDBJ databases">
        <authorList>
            <consortium name="Lawrence Berkeley National Laboratory"/>
            <person name="Ahrendt S."/>
            <person name="Sahu N."/>
            <person name="Indic B."/>
            <person name="Wong-Bajracharya J."/>
            <person name="Merenyi Z."/>
            <person name="Ke H.-M."/>
            <person name="Monk M."/>
            <person name="Kocsube S."/>
            <person name="Drula E."/>
            <person name="Lipzen A."/>
            <person name="Balint B."/>
            <person name="Henrissat B."/>
            <person name="Andreopoulos B."/>
            <person name="Martin F.M."/>
            <person name="Harder C.B."/>
            <person name="Rigling D."/>
            <person name="Ford K.L."/>
            <person name="Foster G.D."/>
            <person name="Pangilinan J."/>
            <person name="Papanicolaou A."/>
            <person name="Barry K."/>
            <person name="LaButti K."/>
            <person name="Viragh M."/>
            <person name="Koriabine M."/>
            <person name="Yan M."/>
            <person name="Riley R."/>
            <person name="Champramary S."/>
            <person name="Plett K.L."/>
            <person name="Tsai I.J."/>
            <person name="Slot J."/>
            <person name="Sipos G."/>
            <person name="Plett J."/>
            <person name="Nagy L.G."/>
            <person name="Grigoriev I.V."/>
        </authorList>
    </citation>
    <scope>NUCLEOTIDE SEQUENCE</scope>
    <source>
        <strain evidence="1">ICMP 16352</strain>
    </source>
</reference>
<sequence length="213" mass="23474">MALRRWSFETGELSASLTAGFYTAETFPTGFAILNAAPAVQCFQISDSASQANRGRSKVSKYEAQLGKPSRTAKEDRRQMLAHVVVGELIVGDSYIDNINVVSFSLRLRAARNIRSRSGSICHRHLEPSEAEAVLTRLSSAIREKTAENDSKENLSLRGFPSHPSPWSLVYPDTQNHDLLRTCSSFKMTAAGTCSSTLQYSHLRNFTTPLSTS</sequence>
<organism evidence="1 2">
    <name type="scientific">Armillaria novae-zelandiae</name>
    <dbReference type="NCBI Taxonomy" id="153914"/>
    <lineage>
        <taxon>Eukaryota</taxon>
        <taxon>Fungi</taxon>
        <taxon>Dikarya</taxon>
        <taxon>Basidiomycota</taxon>
        <taxon>Agaricomycotina</taxon>
        <taxon>Agaricomycetes</taxon>
        <taxon>Agaricomycetidae</taxon>
        <taxon>Agaricales</taxon>
        <taxon>Marasmiineae</taxon>
        <taxon>Physalacriaceae</taxon>
        <taxon>Armillaria</taxon>
    </lineage>
</organism>
<accession>A0AA39NZ58</accession>
<evidence type="ECO:0000313" key="2">
    <source>
        <dbReference type="Proteomes" id="UP001175227"/>
    </source>
</evidence>
<keyword evidence="2" id="KW-1185">Reference proteome</keyword>
<dbReference type="AlphaFoldDB" id="A0AA39NZ58"/>
<proteinExistence type="predicted"/>
<name>A0AA39NZ58_9AGAR</name>
<dbReference type="EMBL" id="JAUEPR010000027">
    <property type="protein sequence ID" value="KAK0474365.1"/>
    <property type="molecule type" value="Genomic_DNA"/>
</dbReference>
<evidence type="ECO:0000313" key="1">
    <source>
        <dbReference type="EMBL" id="KAK0474365.1"/>
    </source>
</evidence>
<comment type="caution">
    <text evidence="1">The sequence shown here is derived from an EMBL/GenBank/DDBJ whole genome shotgun (WGS) entry which is preliminary data.</text>
</comment>